<evidence type="ECO:0000256" key="3">
    <source>
        <dbReference type="ARBA" id="ARBA00022989"/>
    </source>
</evidence>
<reference evidence="8" key="1">
    <citation type="submission" date="2021-01" db="EMBL/GenBank/DDBJ databases">
        <authorList>
            <consortium name="Genoscope - CEA"/>
            <person name="William W."/>
        </authorList>
    </citation>
    <scope>NUCLEOTIDE SEQUENCE</scope>
</reference>
<evidence type="ECO:0000256" key="5">
    <source>
        <dbReference type="SAM" id="Coils"/>
    </source>
</evidence>
<keyword evidence="4 6" id="KW-0472">Membrane</keyword>
<dbReference type="AlphaFoldDB" id="A0A8S1P436"/>
<dbReference type="Proteomes" id="UP000692954">
    <property type="component" value="Unassembled WGS sequence"/>
</dbReference>
<dbReference type="Pfam" id="PF00635">
    <property type="entry name" value="Motile_Sperm"/>
    <property type="match status" value="1"/>
</dbReference>
<dbReference type="EMBL" id="CAJJDN010000069">
    <property type="protein sequence ID" value="CAD8097813.1"/>
    <property type="molecule type" value="Genomic_DNA"/>
</dbReference>
<evidence type="ECO:0000256" key="4">
    <source>
        <dbReference type="ARBA" id="ARBA00023136"/>
    </source>
</evidence>
<comment type="caution">
    <text evidence="8">The sequence shown here is derived from an EMBL/GenBank/DDBJ whole genome shotgun (WGS) entry which is preliminary data.</text>
</comment>
<dbReference type="InterPro" id="IPR013714">
    <property type="entry name" value="Golgi_TVP15"/>
</dbReference>
<feature type="transmembrane region" description="Helical" evidence="6">
    <location>
        <begin position="12"/>
        <end position="29"/>
    </location>
</feature>
<keyword evidence="3 6" id="KW-1133">Transmembrane helix</keyword>
<comment type="subcellular location">
    <subcellularLocation>
        <location evidence="1">Membrane</location>
        <topology evidence="1">Multi-pass membrane protein</topology>
    </subcellularLocation>
</comment>
<feature type="transmembrane region" description="Helical" evidence="6">
    <location>
        <begin position="448"/>
        <end position="465"/>
    </location>
</feature>
<accession>A0A8S1P436</accession>
<proteinExistence type="predicted"/>
<feature type="transmembrane region" description="Helical" evidence="6">
    <location>
        <begin position="75"/>
        <end position="94"/>
    </location>
</feature>
<keyword evidence="5" id="KW-0175">Coiled coil</keyword>
<keyword evidence="2 6" id="KW-0812">Transmembrane</keyword>
<keyword evidence="9" id="KW-1185">Reference proteome</keyword>
<dbReference type="Pfam" id="PF08507">
    <property type="entry name" value="COPI_assoc"/>
    <property type="match status" value="1"/>
</dbReference>
<feature type="transmembrane region" description="Helical" evidence="6">
    <location>
        <begin position="35"/>
        <end position="55"/>
    </location>
</feature>
<organism evidence="8 9">
    <name type="scientific">Paramecium sonneborni</name>
    <dbReference type="NCBI Taxonomy" id="65129"/>
    <lineage>
        <taxon>Eukaryota</taxon>
        <taxon>Sar</taxon>
        <taxon>Alveolata</taxon>
        <taxon>Ciliophora</taxon>
        <taxon>Intramacronucleata</taxon>
        <taxon>Oligohymenophorea</taxon>
        <taxon>Peniculida</taxon>
        <taxon>Parameciidae</taxon>
        <taxon>Paramecium</taxon>
    </lineage>
</organism>
<evidence type="ECO:0000256" key="1">
    <source>
        <dbReference type="ARBA" id="ARBA00004141"/>
    </source>
</evidence>
<dbReference type="PANTHER" id="PTHR28128">
    <property type="entry name" value="GOLGI APPARATUS MEMBRANE PROTEIN TVP15"/>
    <property type="match status" value="1"/>
</dbReference>
<evidence type="ECO:0000256" key="2">
    <source>
        <dbReference type="ARBA" id="ARBA00022692"/>
    </source>
</evidence>
<name>A0A8S1P436_9CILI</name>
<evidence type="ECO:0000259" key="7">
    <source>
        <dbReference type="PROSITE" id="PS50202"/>
    </source>
</evidence>
<gene>
    <name evidence="8" type="ORF">PSON_ATCC_30995.1.T0690077</name>
</gene>
<dbReference type="GO" id="GO:0016020">
    <property type="term" value="C:membrane"/>
    <property type="evidence" value="ECO:0007669"/>
    <property type="project" value="UniProtKB-SubCell"/>
</dbReference>
<evidence type="ECO:0000313" key="8">
    <source>
        <dbReference type="EMBL" id="CAD8097813.1"/>
    </source>
</evidence>
<dbReference type="OrthoDB" id="264603at2759"/>
<feature type="transmembrane region" description="Helical" evidence="6">
    <location>
        <begin position="106"/>
        <end position="126"/>
    </location>
</feature>
<dbReference type="PROSITE" id="PS50202">
    <property type="entry name" value="MSP"/>
    <property type="match status" value="1"/>
</dbReference>
<evidence type="ECO:0000313" key="9">
    <source>
        <dbReference type="Proteomes" id="UP000692954"/>
    </source>
</evidence>
<dbReference type="InterPro" id="IPR000535">
    <property type="entry name" value="MSP_dom"/>
</dbReference>
<feature type="coiled-coil region" evidence="5">
    <location>
        <begin position="371"/>
        <end position="412"/>
    </location>
</feature>
<protein>
    <recommendedName>
        <fullName evidence="7">MSP domain-containing protein</fullName>
    </recommendedName>
</protein>
<evidence type="ECO:0000256" key="6">
    <source>
        <dbReference type="SAM" id="Phobius"/>
    </source>
</evidence>
<sequence length="468" mass="54468">MSELGVKIIKVLNAGSAIVLAFAGFWIVISELKNANFNIFGFLYPLFFIFFGFLLISNEIKCGHILSEYGFLKTFLGRGLYYIFLSGQVCYAYYQIAHNHVAGDIYGTVFFILGVFYLLMNFYVIYEEIFFIAKGIIGGYFKIFINPMMNLLIFDIKLLKQYKQFMSQLKNDKNIMMELKTKSEVSFEILNSVEIKPNDTLKFGVLSNQKKIMAKVDIYNRTLQDVMFRVKTTSPNFYVISYEKEKPITTQSSQSILIYMKCDESRLQHRLKDKFQIEIVEKQKYDSATNEDCKWQKFARKHILKVSLIRNDIQFSNQQQRSQILNSNIRSHSLGQTPQLVQSRLTQGSNLANMNNNHNNQQQFQSQNSYNSIQNDEYTNLNLKLKSLKQKYQEQAKLIEQYKYDINELQNEIDRNAFIYDLEKKQEGKDQPDQIIASALRDKTGIPLWELFVAATIALILGAILNKN</sequence>
<dbReference type="PANTHER" id="PTHR28128:SF3">
    <property type="entry name" value="CHROMOSOME UNDETERMINED SCAFFOLD_46, WHOLE GENOME SHOTGUN SEQUENCE"/>
    <property type="match status" value="1"/>
</dbReference>
<feature type="domain" description="MSP" evidence="7">
    <location>
        <begin position="192"/>
        <end position="313"/>
    </location>
</feature>